<feature type="transmembrane region" description="Helical" evidence="7">
    <location>
        <begin position="42"/>
        <end position="63"/>
    </location>
</feature>
<dbReference type="PANTHER" id="PTHR42948:SF1">
    <property type="entry name" value="TRANSPORTER"/>
    <property type="match status" value="1"/>
</dbReference>
<accession>A0A4E0PSW8</accession>
<gene>
    <name evidence="8" type="ORF">CUN85_11280</name>
</gene>
<proteinExistence type="inferred from homology"/>
<sequence>MQREQLATRLGFLLISAGCAIGLGNVWRFPFIAGKYGGATFVTVYLAFLLLLGLPILIMEYAIGRAGRLNIMGMGEKNGCSYQYYRHLPAVFALYSGFHNPEMDRTLRKLNRYNGSGRLCFQ</sequence>
<evidence type="ECO:0000313" key="9">
    <source>
        <dbReference type="Proteomes" id="UP000297295"/>
    </source>
</evidence>
<evidence type="ECO:0000256" key="2">
    <source>
        <dbReference type="ARBA" id="ARBA00022448"/>
    </source>
</evidence>
<evidence type="ECO:0000313" key="8">
    <source>
        <dbReference type="EMBL" id="TGC07381.1"/>
    </source>
</evidence>
<keyword evidence="4 7" id="KW-1133">Transmembrane helix</keyword>
<reference evidence="8 9" key="1">
    <citation type="submission" date="2017-11" db="EMBL/GenBank/DDBJ databases">
        <title>Isolation and Characterization of Methanogenic Archaea from Saline Meromictic Lake at Siberia.</title>
        <authorList>
            <person name="Shen Y."/>
            <person name="Huang H.-H."/>
            <person name="Lai M.-C."/>
            <person name="Chen S.-C."/>
        </authorList>
    </citation>
    <scope>NUCLEOTIDE SEQUENCE [LARGE SCALE GENOMIC DNA]</scope>
    <source>
        <strain evidence="8 9">SY-01</strain>
    </source>
</reference>
<comment type="caution">
    <text evidence="8">The sequence shown here is derived from an EMBL/GenBank/DDBJ whole genome shotgun (WGS) entry which is preliminary data.</text>
</comment>
<organism evidence="8 9">
    <name type="scientific">Methanolobus halotolerans</name>
    <dbReference type="NCBI Taxonomy" id="2052935"/>
    <lineage>
        <taxon>Archaea</taxon>
        <taxon>Methanobacteriati</taxon>
        <taxon>Methanobacteriota</taxon>
        <taxon>Stenosarchaea group</taxon>
        <taxon>Methanomicrobia</taxon>
        <taxon>Methanosarcinales</taxon>
        <taxon>Methanosarcinaceae</taxon>
        <taxon>Methanolobus</taxon>
    </lineage>
</organism>
<feature type="transmembrane region" description="Helical" evidence="7">
    <location>
        <begin position="12"/>
        <end position="30"/>
    </location>
</feature>
<evidence type="ECO:0000256" key="7">
    <source>
        <dbReference type="SAM" id="Phobius"/>
    </source>
</evidence>
<comment type="similarity">
    <text evidence="6">Belongs to the sodium:neurotransmitter symporter (SNF) (TC 2.A.22) family.</text>
</comment>
<dbReference type="PROSITE" id="PS50267">
    <property type="entry name" value="NA_NEUROTRAN_SYMP_3"/>
    <property type="match status" value="1"/>
</dbReference>
<dbReference type="PANTHER" id="PTHR42948">
    <property type="entry name" value="TRANSPORTER"/>
    <property type="match status" value="1"/>
</dbReference>
<dbReference type="PRINTS" id="PR00176">
    <property type="entry name" value="NANEUSMPORT"/>
</dbReference>
<dbReference type="InterPro" id="IPR000175">
    <property type="entry name" value="Na/ntran_symport"/>
</dbReference>
<keyword evidence="6" id="KW-0769">Symport</keyword>
<evidence type="ECO:0000256" key="3">
    <source>
        <dbReference type="ARBA" id="ARBA00022692"/>
    </source>
</evidence>
<dbReference type="Pfam" id="PF00209">
    <property type="entry name" value="SNF"/>
    <property type="match status" value="1"/>
</dbReference>
<evidence type="ECO:0000256" key="6">
    <source>
        <dbReference type="RuleBase" id="RU003732"/>
    </source>
</evidence>
<dbReference type="GO" id="GO:0016020">
    <property type="term" value="C:membrane"/>
    <property type="evidence" value="ECO:0007669"/>
    <property type="project" value="UniProtKB-SubCell"/>
</dbReference>
<keyword evidence="2 6" id="KW-0813">Transport</keyword>
<dbReference type="Proteomes" id="UP000297295">
    <property type="component" value="Unassembled WGS sequence"/>
</dbReference>
<dbReference type="AlphaFoldDB" id="A0A4E0PSW8"/>
<dbReference type="InterPro" id="IPR037272">
    <property type="entry name" value="SNS_sf"/>
</dbReference>
<keyword evidence="9" id="KW-1185">Reference proteome</keyword>
<dbReference type="GO" id="GO:0015293">
    <property type="term" value="F:symporter activity"/>
    <property type="evidence" value="ECO:0007669"/>
    <property type="project" value="UniProtKB-KW"/>
</dbReference>
<evidence type="ECO:0000256" key="5">
    <source>
        <dbReference type="ARBA" id="ARBA00023136"/>
    </source>
</evidence>
<dbReference type="SUPFAM" id="SSF161070">
    <property type="entry name" value="SNF-like"/>
    <property type="match status" value="1"/>
</dbReference>
<keyword evidence="3 6" id="KW-0812">Transmembrane</keyword>
<evidence type="ECO:0000256" key="1">
    <source>
        <dbReference type="ARBA" id="ARBA00004141"/>
    </source>
</evidence>
<protein>
    <recommendedName>
        <fullName evidence="6">Transporter</fullName>
    </recommendedName>
</protein>
<name>A0A4E0PSW8_9EURY</name>
<dbReference type="PROSITE" id="PS00610">
    <property type="entry name" value="NA_NEUROTRAN_SYMP_1"/>
    <property type="match status" value="1"/>
</dbReference>
<dbReference type="EMBL" id="PGGK01000016">
    <property type="protein sequence ID" value="TGC07381.1"/>
    <property type="molecule type" value="Genomic_DNA"/>
</dbReference>
<keyword evidence="5 7" id="KW-0472">Membrane</keyword>
<comment type="subcellular location">
    <subcellularLocation>
        <location evidence="1">Membrane</location>
        <topology evidence="1">Multi-pass membrane protein</topology>
    </subcellularLocation>
</comment>
<evidence type="ECO:0000256" key="4">
    <source>
        <dbReference type="ARBA" id="ARBA00022989"/>
    </source>
</evidence>